<feature type="domain" description="Phospholipid/glycerol acyltransferase" evidence="5">
    <location>
        <begin position="68"/>
        <end position="183"/>
    </location>
</feature>
<evidence type="ECO:0000259" key="5">
    <source>
        <dbReference type="SMART" id="SM00563"/>
    </source>
</evidence>
<dbReference type="Pfam" id="PF01553">
    <property type="entry name" value="Acyltransferase"/>
    <property type="match status" value="1"/>
</dbReference>
<dbReference type="PANTHER" id="PTHR10434">
    <property type="entry name" value="1-ACYL-SN-GLYCEROL-3-PHOSPHATE ACYLTRANSFERASE"/>
    <property type="match status" value="1"/>
</dbReference>
<protein>
    <recommendedName>
        <fullName evidence="5">Phospholipid/glycerol acyltransferase domain-containing protein</fullName>
    </recommendedName>
</protein>
<gene>
    <name evidence="6" type="ORF">METZ01_LOCUS90097</name>
</gene>
<accession>A0A381VCZ1</accession>
<dbReference type="PANTHER" id="PTHR10434:SF11">
    <property type="entry name" value="1-ACYL-SN-GLYCEROL-3-PHOSPHATE ACYLTRANSFERASE"/>
    <property type="match status" value="1"/>
</dbReference>
<comment type="similarity">
    <text evidence="1">Belongs to the 1-acyl-sn-glycerol-3-phosphate acyltransferase family.</text>
</comment>
<keyword evidence="2" id="KW-0808">Transferase</keyword>
<dbReference type="InterPro" id="IPR004552">
    <property type="entry name" value="AGP_acyltrans"/>
</dbReference>
<evidence type="ECO:0000256" key="3">
    <source>
        <dbReference type="ARBA" id="ARBA00023315"/>
    </source>
</evidence>
<evidence type="ECO:0000256" key="1">
    <source>
        <dbReference type="ARBA" id="ARBA00008655"/>
    </source>
</evidence>
<dbReference type="GO" id="GO:0016020">
    <property type="term" value="C:membrane"/>
    <property type="evidence" value="ECO:0007669"/>
    <property type="project" value="InterPro"/>
</dbReference>
<evidence type="ECO:0000313" key="6">
    <source>
        <dbReference type="EMBL" id="SVA37243.1"/>
    </source>
</evidence>
<sequence>MYFSWLVFVTVFWTIFFGIMMMVVFPFDFTRGKILSKIVRYWARIIFLSAGIKIKIIGLENLDSSKNYIFAANHSSSLDIPLMLGFIPFWIVPISKIELKWIPFLGWAMQMAGHVFVDRSKHENAMLSIKSIKNSLLKRPRSILLFPEGSRTKDGQIKQFKSGGLSLGIETKSPIAPVAIIGTFDSLKKGSKSFINNLLIIKVGNPIDTKGYSEKDRKILANIVCDRVKELKNDYS</sequence>
<dbReference type="SMART" id="SM00563">
    <property type="entry name" value="PlsC"/>
    <property type="match status" value="1"/>
</dbReference>
<keyword evidence="4" id="KW-0472">Membrane</keyword>
<dbReference type="GO" id="GO:0003841">
    <property type="term" value="F:1-acylglycerol-3-phosphate O-acyltransferase activity"/>
    <property type="evidence" value="ECO:0007669"/>
    <property type="project" value="InterPro"/>
</dbReference>
<keyword evidence="4" id="KW-1133">Transmembrane helix</keyword>
<evidence type="ECO:0000256" key="2">
    <source>
        <dbReference type="ARBA" id="ARBA00022679"/>
    </source>
</evidence>
<reference evidence="6" key="1">
    <citation type="submission" date="2018-05" db="EMBL/GenBank/DDBJ databases">
        <authorList>
            <person name="Lanie J.A."/>
            <person name="Ng W.-L."/>
            <person name="Kazmierczak K.M."/>
            <person name="Andrzejewski T.M."/>
            <person name="Davidsen T.M."/>
            <person name="Wayne K.J."/>
            <person name="Tettelin H."/>
            <person name="Glass J.I."/>
            <person name="Rusch D."/>
            <person name="Podicherti R."/>
            <person name="Tsui H.-C.T."/>
            <person name="Winkler M.E."/>
        </authorList>
    </citation>
    <scope>NUCLEOTIDE SEQUENCE</scope>
</reference>
<dbReference type="AlphaFoldDB" id="A0A381VCZ1"/>
<keyword evidence="3" id="KW-0012">Acyltransferase</keyword>
<name>A0A381VCZ1_9ZZZZ</name>
<dbReference type="InterPro" id="IPR002123">
    <property type="entry name" value="Plipid/glycerol_acylTrfase"/>
</dbReference>
<keyword evidence="4" id="KW-0812">Transmembrane</keyword>
<dbReference type="GO" id="GO:0006654">
    <property type="term" value="P:phosphatidic acid biosynthetic process"/>
    <property type="evidence" value="ECO:0007669"/>
    <property type="project" value="TreeGrafter"/>
</dbReference>
<evidence type="ECO:0000256" key="4">
    <source>
        <dbReference type="SAM" id="Phobius"/>
    </source>
</evidence>
<feature type="transmembrane region" description="Helical" evidence="4">
    <location>
        <begin position="6"/>
        <end position="29"/>
    </location>
</feature>
<dbReference type="NCBIfam" id="TIGR00530">
    <property type="entry name" value="AGP_acyltrn"/>
    <property type="match status" value="1"/>
</dbReference>
<dbReference type="EMBL" id="UINC01008267">
    <property type="protein sequence ID" value="SVA37243.1"/>
    <property type="molecule type" value="Genomic_DNA"/>
</dbReference>
<organism evidence="6">
    <name type="scientific">marine metagenome</name>
    <dbReference type="NCBI Taxonomy" id="408172"/>
    <lineage>
        <taxon>unclassified sequences</taxon>
        <taxon>metagenomes</taxon>
        <taxon>ecological metagenomes</taxon>
    </lineage>
</organism>
<dbReference type="CDD" id="cd07989">
    <property type="entry name" value="LPLAT_AGPAT-like"/>
    <property type="match status" value="1"/>
</dbReference>
<proteinExistence type="inferred from homology"/>
<dbReference type="SUPFAM" id="SSF69593">
    <property type="entry name" value="Glycerol-3-phosphate (1)-acyltransferase"/>
    <property type="match status" value="1"/>
</dbReference>